<sequence>MSVLFRAAVTATAAFCLLVSPVAQAATNSKAGTFNSAASRKAWPHIQRAMTGDMADMADKATELKAEYVLSYGLALEMGREPVSLTSLQKSRIQNVFQDFLNMYIRKSDNIKLDGREEALLGQPDFWIMVARELGRPQTLAMMREIPLPGMDGMSGSGGSAFFTGGGGVDNQFSKEDYTLKGDKVLNRYMVYASQSCVIYARTAQRMKRVLAIPASETPHLTAAAYKQTYDTALMLYKDANRQGPQACGSRDFYNQVLTYADRNMGGLEKLKADPTLAAAAIGEGDTPSQANKP</sequence>
<feature type="signal peptide" evidence="1">
    <location>
        <begin position="1"/>
        <end position="25"/>
    </location>
</feature>
<gene>
    <name evidence="2" type="ORF">EM6_1669</name>
</gene>
<reference evidence="3" key="1">
    <citation type="journal article" date="2017" name="Biotechnol. Biofuels">
        <title>Evaluation of environmental bacterial communities as a factor affecting the growth of duckweed Lemna minor.</title>
        <authorList>
            <person name="Ishizawa H."/>
            <person name="Kuroda M."/>
            <person name="Morikawa M."/>
            <person name="Ike M."/>
        </authorList>
    </citation>
    <scope>NUCLEOTIDE SEQUENCE [LARGE SCALE GENOMIC DNA]</scope>
    <source>
        <strain evidence="3">M6</strain>
    </source>
</reference>
<dbReference type="EMBL" id="AP018827">
    <property type="protein sequence ID" value="BBF81074.1"/>
    <property type="molecule type" value="Genomic_DNA"/>
</dbReference>
<proteinExistence type="predicted"/>
<organism evidence="2 3">
    <name type="scientific">Asticcacaulis excentricus</name>
    <dbReference type="NCBI Taxonomy" id="78587"/>
    <lineage>
        <taxon>Bacteria</taxon>
        <taxon>Pseudomonadati</taxon>
        <taxon>Pseudomonadota</taxon>
        <taxon>Alphaproteobacteria</taxon>
        <taxon>Caulobacterales</taxon>
        <taxon>Caulobacteraceae</taxon>
        <taxon>Asticcacaulis</taxon>
    </lineage>
</organism>
<evidence type="ECO:0000256" key="1">
    <source>
        <dbReference type="SAM" id="SignalP"/>
    </source>
</evidence>
<feature type="chain" id="PRO_5018031236" evidence="1">
    <location>
        <begin position="26"/>
        <end position="294"/>
    </location>
</feature>
<reference evidence="3" key="2">
    <citation type="journal article" date="2017" name="Plant Physiol. Biochem.">
        <title>Differential oxidative and antioxidative response of duckweed Lemna minor toward plant growth promoting/inhibiting bacteria.</title>
        <authorList>
            <person name="Ishizawa H."/>
            <person name="Kuroda M."/>
            <person name="Morikawa M."/>
            <person name="Ike M."/>
        </authorList>
    </citation>
    <scope>NUCLEOTIDE SEQUENCE [LARGE SCALE GENOMIC DNA]</scope>
    <source>
        <strain evidence="3">M6</strain>
    </source>
</reference>
<keyword evidence="1" id="KW-0732">Signal</keyword>
<dbReference type="RefSeq" id="WP_126421893.1">
    <property type="nucleotide sequence ID" value="NZ_AP018827.1"/>
</dbReference>
<protein>
    <submittedName>
        <fullName evidence="2">Uncharacterized protein</fullName>
    </submittedName>
</protein>
<accession>A0A3G9G7M9</accession>
<name>A0A3G9G7M9_9CAUL</name>
<dbReference type="OrthoDB" id="7171747at2"/>
<evidence type="ECO:0000313" key="3">
    <source>
        <dbReference type="Proteomes" id="UP000278756"/>
    </source>
</evidence>
<dbReference type="Proteomes" id="UP000278756">
    <property type="component" value="Chromosome 1"/>
</dbReference>
<evidence type="ECO:0000313" key="2">
    <source>
        <dbReference type="EMBL" id="BBF81074.1"/>
    </source>
</evidence>
<dbReference type="AlphaFoldDB" id="A0A3G9G7M9"/>